<evidence type="ECO:0000313" key="3">
    <source>
        <dbReference type="Proteomes" id="UP001142291"/>
    </source>
</evidence>
<keyword evidence="1" id="KW-0812">Transmembrane</keyword>
<reference evidence="2" key="2">
    <citation type="submission" date="2023-01" db="EMBL/GenBank/DDBJ databases">
        <authorList>
            <person name="Sun Q."/>
            <person name="Evtushenko L."/>
        </authorList>
    </citation>
    <scope>NUCLEOTIDE SEQUENCE</scope>
    <source>
        <strain evidence="2">VKM Ac-1940</strain>
    </source>
</reference>
<organism evidence="2 3">
    <name type="scientific">Microbacterium dextranolyticum</name>
    <dbReference type="NCBI Taxonomy" id="36806"/>
    <lineage>
        <taxon>Bacteria</taxon>
        <taxon>Bacillati</taxon>
        <taxon>Actinomycetota</taxon>
        <taxon>Actinomycetes</taxon>
        <taxon>Micrococcales</taxon>
        <taxon>Microbacteriaceae</taxon>
        <taxon>Microbacterium</taxon>
    </lineage>
</organism>
<dbReference type="AlphaFoldDB" id="A0A9W6M7C8"/>
<feature type="transmembrane region" description="Helical" evidence="1">
    <location>
        <begin position="121"/>
        <end position="140"/>
    </location>
</feature>
<feature type="transmembrane region" description="Helical" evidence="1">
    <location>
        <begin position="423"/>
        <end position="443"/>
    </location>
</feature>
<protein>
    <recommendedName>
        <fullName evidence="4">DUF2142 domain-containing protein</fullName>
    </recommendedName>
</protein>
<keyword evidence="1" id="KW-1133">Transmembrane helix</keyword>
<feature type="transmembrane region" description="Helical" evidence="1">
    <location>
        <begin position="94"/>
        <end position="114"/>
    </location>
</feature>
<feature type="transmembrane region" description="Helical" evidence="1">
    <location>
        <begin position="317"/>
        <end position="337"/>
    </location>
</feature>
<sequence length="468" mass="49913">MKAAATVRGQFHADETQYRAGRGDFQVPELFAQAWSQPCYAFHPDVTAGCSPQVTGELDKIVAATSHVARYNPIYYAWIGIPTLFPLSEHTFTAMRLMSALLNAALVGLTFAVLVRLRRPLLPIAGTLAALTPMTFFIGGSMTPQGPEVFGSMLTAVALLAIVFDPRGALLAQRAWMLLAGATFFVLARGLSPAYLAFTVVVVILVAPSLATVGSVIKDRRFRWPLILCASVSVAALAYTLSSGSLALGVVYPDPSLTARDVVVGMLRNTDYYLEQILGVFGWGDTHLPMWLLILVGGVAVFVGVFGLALGGARGRLVLFGILAASIVVPILAQVMSYKDSGMVWQGKYVLPIAMLAPLVAGFLAERQEAVSFALGSRLLRVLACVFGAYETIAIVVNIHRYINGANGPWLELVPGAWHPTAPAWLTVLLVATACVGATVAIARFSSRLTLLNEFGATELRTADSSNG</sequence>
<proteinExistence type="predicted"/>
<keyword evidence="3" id="KW-1185">Reference proteome</keyword>
<dbReference type="InterPro" id="IPR018674">
    <property type="entry name" value="DUF2142_membrane"/>
</dbReference>
<reference evidence="2" key="1">
    <citation type="journal article" date="2014" name="Int. J. Syst. Evol. Microbiol.">
        <title>Complete genome sequence of Corynebacterium casei LMG S-19264T (=DSM 44701T), isolated from a smear-ripened cheese.</title>
        <authorList>
            <consortium name="US DOE Joint Genome Institute (JGI-PGF)"/>
            <person name="Walter F."/>
            <person name="Albersmeier A."/>
            <person name="Kalinowski J."/>
            <person name="Ruckert C."/>
        </authorList>
    </citation>
    <scope>NUCLEOTIDE SEQUENCE</scope>
    <source>
        <strain evidence="2">VKM Ac-1940</strain>
    </source>
</reference>
<feature type="transmembrane region" description="Helical" evidence="1">
    <location>
        <begin position="349"/>
        <end position="367"/>
    </location>
</feature>
<evidence type="ECO:0008006" key="4">
    <source>
        <dbReference type="Google" id="ProtNLM"/>
    </source>
</evidence>
<evidence type="ECO:0000256" key="1">
    <source>
        <dbReference type="SAM" id="Phobius"/>
    </source>
</evidence>
<feature type="transmembrane region" description="Helical" evidence="1">
    <location>
        <begin position="224"/>
        <end position="252"/>
    </location>
</feature>
<feature type="transmembrane region" description="Helical" evidence="1">
    <location>
        <begin position="194"/>
        <end position="217"/>
    </location>
</feature>
<name>A0A9W6M7C8_9MICO</name>
<dbReference type="Proteomes" id="UP001142291">
    <property type="component" value="Unassembled WGS sequence"/>
</dbReference>
<accession>A0A9W6M7C8</accession>
<keyword evidence="1" id="KW-0472">Membrane</keyword>
<feature type="transmembrane region" description="Helical" evidence="1">
    <location>
        <begin position="288"/>
        <end position="310"/>
    </location>
</feature>
<dbReference type="Pfam" id="PF09913">
    <property type="entry name" value="DUF2142"/>
    <property type="match status" value="1"/>
</dbReference>
<dbReference type="EMBL" id="BSER01000011">
    <property type="protein sequence ID" value="GLJ96423.1"/>
    <property type="molecule type" value="Genomic_DNA"/>
</dbReference>
<gene>
    <name evidence="2" type="ORF">GCM10017591_24860</name>
</gene>
<comment type="caution">
    <text evidence="2">The sequence shown here is derived from an EMBL/GenBank/DDBJ whole genome shotgun (WGS) entry which is preliminary data.</text>
</comment>
<evidence type="ECO:0000313" key="2">
    <source>
        <dbReference type="EMBL" id="GLJ96423.1"/>
    </source>
</evidence>
<feature type="transmembrane region" description="Helical" evidence="1">
    <location>
        <begin position="379"/>
        <end position="403"/>
    </location>
</feature>